<evidence type="ECO:0000256" key="1">
    <source>
        <dbReference type="SAM" id="MobiDB-lite"/>
    </source>
</evidence>
<evidence type="ECO:0000259" key="2">
    <source>
        <dbReference type="Pfam" id="PF07514"/>
    </source>
</evidence>
<dbReference type="Pfam" id="PF07514">
    <property type="entry name" value="TraI_2"/>
    <property type="match status" value="1"/>
</dbReference>
<feature type="compositionally biased region" description="Polar residues" evidence="1">
    <location>
        <begin position="20"/>
        <end position="34"/>
    </location>
</feature>
<feature type="region of interest" description="Disordered" evidence="1">
    <location>
        <begin position="441"/>
        <end position="472"/>
    </location>
</feature>
<proteinExistence type="predicted"/>
<dbReference type="Proteomes" id="UP000446768">
    <property type="component" value="Unassembled WGS sequence"/>
</dbReference>
<keyword evidence="4" id="KW-1185">Reference proteome</keyword>
<dbReference type="NCBIfam" id="NF041494">
    <property type="entry name" value="MobH"/>
    <property type="match status" value="1"/>
</dbReference>
<comment type="caution">
    <text evidence="3">The sequence shown here is derived from an EMBL/GenBank/DDBJ whole genome shotgun (WGS) entry which is preliminary data.</text>
</comment>
<reference evidence="3 4" key="1">
    <citation type="submission" date="2019-11" db="EMBL/GenBank/DDBJ databases">
        <title>Novel species isolated from a subtropical stream in China.</title>
        <authorList>
            <person name="Lu H."/>
        </authorList>
    </citation>
    <scope>NUCLEOTIDE SEQUENCE [LARGE SCALE GENOMIC DNA]</scope>
    <source>
        <strain evidence="3 4">FT92W</strain>
    </source>
</reference>
<accession>A0A7X2LR91</accession>
<dbReference type="Gene3D" id="1.10.3210.40">
    <property type="match status" value="1"/>
</dbReference>
<dbReference type="AlphaFoldDB" id="A0A7X2LR91"/>
<dbReference type="EMBL" id="WKJJ01000001">
    <property type="protein sequence ID" value="MRV70563.1"/>
    <property type="molecule type" value="Genomic_DNA"/>
</dbReference>
<evidence type="ECO:0000313" key="4">
    <source>
        <dbReference type="Proteomes" id="UP000446768"/>
    </source>
</evidence>
<evidence type="ECO:0000313" key="3">
    <source>
        <dbReference type="EMBL" id="MRV70563.1"/>
    </source>
</evidence>
<dbReference type="InterPro" id="IPR011119">
    <property type="entry name" value="Unchr_helicase_relaxase_TraI"/>
</dbReference>
<feature type="region of interest" description="Disordered" evidence="1">
    <location>
        <begin position="14"/>
        <end position="46"/>
    </location>
</feature>
<organism evidence="3 4">
    <name type="scientific">Pseudoduganella rivuli</name>
    <dbReference type="NCBI Taxonomy" id="2666085"/>
    <lineage>
        <taxon>Bacteria</taxon>
        <taxon>Pseudomonadati</taxon>
        <taxon>Pseudomonadota</taxon>
        <taxon>Betaproteobacteria</taxon>
        <taxon>Burkholderiales</taxon>
        <taxon>Oxalobacteraceae</taxon>
        <taxon>Telluria group</taxon>
        <taxon>Pseudoduganella</taxon>
    </lineage>
</organism>
<name>A0A7X2LR91_9BURK</name>
<feature type="region of interest" description="Disordered" evidence="1">
    <location>
        <begin position="397"/>
        <end position="429"/>
    </location>
</feature>
<sequence length="589" mass="63211">MSILSWLSWKNPDEVPAHTGTRQEPSLDKSQSGATGAMPRPVQTTGDLLEDNRQLVEKIQLCYGCEESAFNHDLLTLIARYADYVGALPASADNYFAEDGGLFRLGLETGFYALQAADTQIFGGCATITSRQHLESRWRHAAFIAGMCAELHRALAIYTVRDSNSTTWPAFLCALGPWLAEQEAKYVYLEWHPNPPVCRQLSIYALPHVVPTSILQHLAKDNQAVIPQMVASICGTVTFDGPNVLDQLVRRAVALVVDKDLRECAKRTGGAKPGTHLGQYLVDTMRRLVASASSWTPNIEKSRVWLAQDGLFLIWPNAAADIIRQLDTEQLAGMPKSPEQIANALAADGVIVADRNRNLIWIIRPPGTSANVQALKFSNPATLMPPEPHGIVALSANLGPEPGGAGQATPPMESPDMPPPPQYHACHPPPPYQLSLLAPTVETSASTGHDSHRHPEKVSGSTKPPISPDHASAAPATKYGLVDCLRLNVQVTAALRDIIESLNRGAYLACRIVPSGLFIPASCFTARGIDTQKAARSLADVGMLIAAPAGGNLHEYECDGAVERGFIVAPSFIAGFNAAGLASSEDLGA</sequence>
<dbReference type="RefSeq" id="WP_154371031.1">
    <property type="nucleotide sequence ID" value="NZ_WKJJ01000001.1"/>
</dbReference>
<feature type="compositionally biased region" description="Pro residues" evidence="1">
    <location>
        <begin position="412"/>
        <end position="429"/>
    </location>
</feature>
<gene>
    <name evidence="3" type="ORF">GJ700_02370</name>
</gene>
<protein>
    <submittedName>
        <fullName evidence="3">Relaxase</fullName>
    </submittedName>
</protein>
<feature type="domain" description="Uncharacterised" evidence="2">
    <location>
        <begin position="44"/>
        <end position="354"/>
    </location>
</feature>